<dbReference type="PANTHER" id="PTHR42985:SF40">
    <property type="entry name" value="LD47995P-RELATED"/>
    <property type="match status" value="1"/>
</dbReference>
<keyword evidence="10" id="KW-0325">Glycoprotein</keyword>
<dbReference type="EMBL" id="JSAQ01000001">
    <property type="protein sequence ID" value="KGO05962.1"/>
    <property type="molecule type" value="Genomic_DNA"/>
</dbReference>
<feature type="transmembrane region" description="Helical" evidence="14">
    <location>
        <begin position="180"/>
        <end position="199"/>
    </location>
</feature>
<evidence type="ECO:0000256" key="6">
    <source>
        <dbReference type="ARBA" id="ARBA00022989"/>
    </source>
</evidence>
<reference evidence="15 16" key="1">
    <citation type="submission" date="2014-10" db="EMBL/GenBank/DDBJ databases">
        <title>Draft genome sequence of the proteorhodopsin-containing marine bacterium Dokdonia donghaensis.</title>
        <authorList>
            <person name="Gomez-Consarnau L."/>
            <person name="Gonzalez J.M."/>
            <person name="Riedel T."/>
            <person name="Jaenicke S."/>
            <person name="Wagner-Doebler I."/>
            <person name="Fuhrman J.A."/>
        </authorList>
    </citation>
    <scope>NUCLEOTIDE SEQUENCE [LARGE SCALE GENOMIC DNA]</scope>
    <source>
        <strain evidence="15 16">DSW-1</strain>
    </source>
</reference>
<evidence type="ECO:0000256" key="5">
    <source>
        <dbReference type="ARBA" id="ARBA00022692"/>
    </source>
</evidence>
<comment type="catalytic activity">
    <reaction evidence="12">
        <text>iodide(out) + 2 Na(+)(out) = iodide(in) + 2 Na(+)(in)</text>
        <dbReference type="Rhea" id="RHEA:71207"/>
        <dbReference type="ChEBI" id="CHEBI:16382"/>
        <dbReference type="ChEBI" id="CHEBI:29101"/>
    </reaction>
</comment>
<comment type="similarity">
    <text evidence="2 13">Belongs to the sodium:solute symporter (SSF) (TC 2.A.21) family.</text>
</comment>
<keyword evidence="3" id="KW-0813">Transport</keyword>
<evidence type="ECO:0000256" key="9">
    <source>
        <dbReference type="ARBA" id="ARBA00023136"/>
    </source>
</evidence>
<keyword evidence="4" id="KW-1003">Cell membrane</keyword>
<dbReference type="Gene3D" id="1.20.1730.10">
    <property type="entry name" value="Sodium/glucose cotransporter"/>
    <property type="match status" value="1"/>
</dbReference>
<evidence type="ECO:0000256" key="11">
    <source>
        <dbReference type="ARBA" id="ARBA00023201"/>
    </source>
</evidence>
<keyword evidence="6 14" id="KW-1133">Transmembrane helix</keyword>
<evidence type="ECO:0000256" key="7">
    <source>
        <dbReference type="ARBA" id="ARBA00023053"/>
    </source>
</evidence>
<evidence type="ECO:0000256" key="12">
    <source>
        <dbReference type="ARBA" id="ARBA00036099"/>
    </source>
</evidence>
<gene>
    <name evidence="15" type="ORF">NV36_03295</name>
</gene>
<keyword evidence="9 14" id="KW-0472">Membrane</keyword>
<dbReference type="Proteomes" id="UP000030140">
    <property type="component" value="Unassembled WGS sequence"/>
</dbReference>
<dbReference type="CDD" id="cd11494">
    <property type="entry name" value="SLC5sbd_NIS-like_u2"/>
    <property type="match status" value="1"/>
</dbReference>
<feature type="transmembrane region" description="Helical" evidence="14">
    <location>
        <begin position="513"/>
        <end position="534"/>
    </location>
</feature>
<feature type="transmembrane region" description="Helical" evidence="14">
    <location>
        <begin position="119"/>
        <end position="144"/>
    </location>
</feature>
<keyword evidence="11" id="KW-0739">Sodium transport</keyword>
<feature type="transmembrane region" description="Helical" evidence="14">
    <location>
        <begin position="235"/>
        <end position="253"/>
    </location>
</feature>
<dbReference type="PATRIC" id="fig|1300343.5.peg.1880"/>
<evidence type="ECO:0000313" key="16">
    <source>
        <dbReference type="Proteomes" id="UP000030140"/>
    </source>
</evidence>
<dbReference type="GO" id="GO:0006814">
    <property type="term" value="P:sodium ion transport"/>
    <property type="evidence" value="ECO:0007669"/>
    <property type="project" value="UniProtKB-KW"/>
</dbReference>
<dbReference type="NCBIfam" id="TIGR00813">
    <property type="entry name" value="sss"/>
    <property type="match status" value="1"/>
</dbReference>
<dbReference type="InterPro" id="IPR018212">
    <property type="entry name" value="Na/solute_symporter_CS"/>
</dbReference>
<evidence type="ECO:0000256" key="1">
    <source>
        <dbReference type="ARBA" id="ARBA00004651"/>
    </source>
</evidence>
<feature type="transmembrane region" description="Helical" evidence="14">
    <location>
        <begin position="6"/>
        <end position="23"/>
    </location>
</feature>
<dbReference type="GO" id="GO:0098660">
    <property type="term" value="P:inorganic ion transmembrane transport"/>
    <property type="evidence" value="ECO:0007669"/>
    <property type="project" value="UniProtKB-ARBA"/>
</dbReference>
<feature type="transmembrane region" description="Helical" evidence="14">
    <location>
        <begin position="472"/>
        <end position="493"/>
    </location>
</feature>
<evidence type="ECO:0000313" key="15">
    <source>
        <dbReference type="EMBL" id="KGO05962.1"/>
    </source>
</evidence>
<dbReference type="PROSITE" id="PS50283">
    <property type="entry name" value="NA_SOLUT_SYMP_3"/>
    <property type="match status" value="1"/>
</dbReference>
<dbReference type="AlphaFoldDB" id="A0A0A2GS04"/>
<feature type="transmembrane region" description="Helical" evidence="14">
    <location>
        <begin position="391"/>
        <end position="410"/>
    </location>
</feature>
<feature type="transmembrane region" description="Helical" evidence="14">
    <location>
        <begin position="44"/>
        <end position="65"/>
    </location>
</feature>
<dbReference type="InterPro" id="IPR001734">
    <property type="entry name" value="Na/solute_symporter"/>
</dbReference>
<dbReference type="InterPro" id="IPR038377">
    <property type="entry name" value="Na/Glc_symporter_sf"/>
</dbReference>
<keyword evidence="8" id="KW-0406">Ion transport</keyword>
<evidence type="ECO:0000256" key="3">
    <source>
        <dbReference type="ARBA" id="ARBA00022448"/>
    </source>
</evidence>
<dbReference type="InterPro" id="IPR051163">
    <property type="entry name" value="Sodium:Solute_Symporter_SSF"/>
</dbReference>
<dbReference type="RefSeq" id="WP_035324979.1">
    <property type="nucleotide sequence ID" value="NZ_CP015125.1"/>
</dbReference>
<proteinExistence type="inferred from homology"/>
<comment type="caution">
    <text evidence="15">The sequence shown here is derived from an EMBL/GenBank/DDBJ whole genome shotgun (WGS) entry which is preliminary data.</text>
</comment>
<evidence type="ECO:0000256" key="10">
    <source>
        <dbReference type="ARBA" id="ARBA00023180"/>
    </source>
</evidence>
<name>A0A0A2GS04_9FLAO</name>
<dbReference type="GO" id="GO:0015293">
    <property type="term" value="F:symporter activity"/>
    <property type="evidence" value="ECO:0007669"/>
    <property type="project" value="TreeGrafter"/>
</dbReference>
<dbReference type="OrthoDB" id="9803597at2"/>
<dbReference type="GO" id="GO:0005886">
    <property type="term" value="C:plasma membrane"/>
    <property type="evidence" value="ECO:0007669"/>
    <property type="project" value="UniProtKB-SubCell"/>
</dbReference>
<evidence type="ECO:0000256" key="2">
    <source>
        <dbReference type="ARBA" id="ARBA00006434"/>
    </source>
</evidence>
<organism evidence="15 16">
    <name type="scientific">Dokdonia donghaensis DSW-1</name>
    <dbReference type="NCBI Taxonomy" id="1300343"/>
    <lineage>
        <taxon>Bacteria</taxon>
        <taxon>Pseudomonadati</taxon>
        <taxon>Bacteroidota</taxon>
        <taxon>Flavobacteriia</taxon>
        <taxon>Flavobacteriales</taxon>
        <taxon>Flavobacteriaceae</taxon>
        <taxon>Dokdonia</taxon>
    </lineage>
</organism>
<evidence type="ECO:0000256" key="14">
    <source>
        <dbReference type="SAM" id="Phobius"/>
    </source>
</evidence>
<feature type="transmembrane region" description="Helical" evidence="14">
    <location>
        <begin position="150"/>
        <end position="168"/>
    </location>
</feature>
<sequence>MNYIDYIIIVVYLLGFLGIGYFFKENNNSKDYFLGGQSMGWFPLSLSTMATQLSAISFISAPAFVGLKDGGGLQWLTYEFGVPLAMAFLLIAIIPSLYKSGIVSVYEYLEKRFDASSRLLISFVFQISRSVATGVMVYTMALILQATIGIDFWISVLIIGVITMIYSFQGGMKAVIWGDVIQMCILFFGIIVCLVYGISELGGFENFLTNVDQDRLTAVDFSKWGFDNADKNDEFGFWPMVIGGFFLYASYYGTDQTQSQRLLSAKGMPTIKKLLLANGLFRFPITLTYCIMGLVLGTLLIQDAGFQELLDSVYQTNISSLEGKKADLMVPVFIIKYLPNGIIGILIVAIMSAAMSSLSSTVNSLSAVTLEDFIKRFKPNMTDKQYVMNSRLLSVFWGLVCLFFAFFAGSIEGTVIEVINKISSIFYGPILAAFILAILTKKTHALGANIGIVAGVLFNMYLWLYVPAIFWFWWNAIGCIVTMAVAYSISLIIKRELKEGLEVFFYKAGKREVIILLSYFIVIVILAMSMQRILS</sequence>
<dbReference type="Pfam" id="PF00474">
    <property type="entry name" value="SSF"/>
    <property type="match status" value="1"/>
</dbReference>
<feature type="transmembrane region" description="Helical" evidence="14">
    <location>
        <begin position="80"/>
        <end position="98"/>
    </location>
</feature>
<dbReference type="PANTHER" id="PTHR42985">
    <property type="entry name" value="SODIUM-COUPLED MONOCARBOXYLATE TRANSPORTER"/>
    <property type="match status" value="1"/>
</dbReference>
<protein>
    <submittedName>
        <fullName evidence="15">Sodium transporter</fullName>
    </submittedName>
</protein>
<evidence type="ECO:0000256" key="13">
    <source>
        <dbReference type="RuleBase" id="RU362091"/>
    </source>
</evidence>
<feature type="transmembrane region" description="Helical" evidence="14">
    <location>
        <begin position="422"/>
        <end position="439"/>
    </location>
</feature>
<feature type="transmembrane region" description="Helical" evidence="14">
    <location>
        <begin position="446"/>
        <end position="466"/>
    </location>
</feature>
<dbReference type="GO" id="GO:0015075">
    <property type="term" value="F:monoatomic ion transmembrane transporter activity"/>
    <property type="evidence" value="ECO:0007669"/>
    <property type="project" value="UniProtKB-ARBA"/>
</dbReference>
<keyword evidence="16" id="KW-1185">Reference proteome</keyword>
<evidence type="ECO:0000256" key="8">
    <source>
        <dbReference type="ARBA" id="ARBA00023065"/>
    </source>
</evidence>
<keyword evidence="7" id="KW-0915">Sodium</keyword>
<dbReference type="PROSITE" id="PS00457">
    <property type="entry name" value="NA_SOLUT_SYMP_2"/>
    <property type="match status" value="1"/>
</dbReference>
<feature type="transmembrane region" description="Helical" evidence="14">
    <location>
        <begin position="274"/>
        <end position="301"/>
    </location>
</feature>
<accession>A0A0A2GS04</accession>
<comment type="subcellular location">
    <subcellularLocation>
        <location evidence="1">Cell membrane</location>
        <topology evidence="1">Multi-pass membrane protein</topology>
    </subcellularLocation>
</comment>
<dbReference type="KEGG" id="ddo:I597_1870"/>
<evidence type="ECO:0000256" key="4">
    <source>
        <dbReference type="ARBA" id="ARBA00022475"/>
    </source>
</evidence>
<keyword evidence="5 14" id="KW-0812">Transmembrane</keyword>